<gene>
    <name evidence="1" type="ORF">Gogos_010551</name>
</gene>
<evidence type="ECO:0000313" key="2">
    <source>
        <dbReference type="Proteomes" id="UP000593579"/>
    </source>
</evidence>
<keyword evidence="2" id="KW-1185">Reference proteome</keyword>
<protein>
    <recommendedName>
        <fullName evidence="3">EF-hand domain-containing protein</fullName>
    </recommendedName>
</protein>
<accession>A0A7J9BLL9</accession>
<reference evidence="1 2" key="1">
    <citation type="journal article" date="2019" name="Genome Biol. Evol.">
        <title>Insights into the evolution of the New World diploid cottons (Gossypium, subgenus Houzingenia) based on genome sequencing.</title>
        <authorList>
            <person name="Grover C.E."/>
            <person name="Arick M.A. 2nd"/>
            <person name="Thrash A."/>
            <person name="Conover J.L."/>
            <person name="Sanders W.S."/>
            <person name="Peterson D.G."/>
            <person name="Frelichowski J.E."/>
            <person name="Scheffler J.A."/>
            <person name="Scheffler B.E."/>
            <person name="Wendel J.F."/>
        </authorList>
    </citation>
    <scope>NUCLEOTIDE SEQUENCE [LARGE SCALE GENOMIC DNA]</scope>
    <source>
        <strain evidence="1">5</strain>
        <tissue evidence="1">Leaf</tissue>
    </source>
</reference>
<organism evidence="1 2">
    <name type="scientific">Gossypium gossypioides</name>
    <name type="common">Mexican cotton</name>
    <name type="synonym">Selera gossypioides</name>
    <dbReference type="NCBI Taxonomy" id="34282"/>
    <lineage>
        <taxon>Eukaryota</taxon>
        <taxon>Viridiplantae</taxon>
        <taxon>Streptophyta</taxon>
        <taxon>Embryophyta</taxon>
        <taxon>Tracheophyta</taxon>
        <taxon>Spermatophyta</taxon>
        <taxon>Magnoliopsida</taxon>
        <taxon>eudicotyledons</taxon>
        <taxon>Gunneridae</taxon>
        <taxon>Pentapetalae</taxon>
        <taxon>rosids</taxon>
        <taxon>malvids</taxon>
        <taxon>Malvales</taxon>
        <taxon>Malvaceae</taxon>
        <taxon>Malvoideae</taxon>
        <taxon>Gossypium</taxon>
    </lineage>
</organism>
<dbReference type="EMBL" id="JABEZY010000004">
    <property type="protein sequence ID" value="MBA0737071.1"/>
    <property type="molecule type" value="Genomic_DNA"/>
</dbReference>
<proteinExistence type="predicted"/>
<dbReference type="AlphaFoldDB" id="A0A7J9BLL9"/>
<dbReference type="OrthoDB" id="26525at2759"/>
<evidence type="ECO:0008006" key="3">
    <source>
        <dbReference type="Google" id="ProtNLM"/>
    </source>
</evidence>
<comment type="caution">
    <text evidence="1">The sequence shown here is derived from an EMBL/GenBank/DDBJ whole genome shotgun (WGS) entry which is preliminary data.</text>
</comment>
<name>A0A7J9BLL9_GOSGO</name>
<dbReference type="Proteomes" id="UP000593579">
    <property type="component" value="Unassembled WGS sequence"/>
</dbReference>
<sequence>MEKKSGDEIRLEKKDLKATFEYLGTLMPGYKEASALKYIDTDNSGYIKGIELDALVEYAYGFGYYRSSSLL</sequence>
<evidence type="ECO:0000313" key="1">
    <source>
        <dbReference type="EMBL" id="MBA0737071.1"/>
    </source>
</evidence>